<evidence type="ECO:0000259" key="3">
    <source>
        <dbReference type="Pfam" id="PF19305"/>
    </source>
</evidence>
<comment type="caution">
    <text evidence="4">The sequence shown here is derived from an EMBL/GenBank/DDBJ whole genome shotgun (WGS) entry which is preliminary data.</text>
</comment>
<dbReference type="EMBL" id="LFZW01000001">
    <property type="protein sequence ID" value="KMY48460.1"/>
    <property type="molecule type" value="Genomic_DNA"/>
</dbReference>
<keyword evidence="5" id="KW-1185">Reference proteome</keyword>
<name>A0A0K9GP79_9BACI</name>
<organism evidence="4 5">
    <name type="scientific">Peribacillus loiseleuriae</name>
    <dbReference type="NCBI Taxonomy" id="1679170"/>
    <lineage>
        <taxon>Bacteria</taxon>
        <taxon>Bacillati</taxon>
        <taxon>Bacillota</taxon>
        <taxon>Bacilli</taxon>
        <taxon>Bacillales</taxon>
        <taxon>Bacillaceae</taxon>
        <taxon>Peribacillus</taxon>
    </lineage>
</organism>
<dbReference type="RefSeq" id="WP_049679784.1">
    <property type="nucleotide sequence ID" value="NZ_LFZW01000001.1"/>
</dbReference>
<evidence type="ECO:0000313" key="4">
    <source>
        <dbReference type="EMBL" id="KMY48460.1"/>
    </source>
</evidence>
<dbReference type="Pfam" id="PF19305">
    <property type="entry name" value="MmgE_PrpD_C"/>
    <property type="match status" value="1"/>
</dbReference>
<dbReference type="Pfam" id="PF03972">
    <property type="entry name" value="MmgE_PrpD_N"/>
    <property type="match status" value="1"/>
</dbReference>
<dbReference type="SUPFAM" id="SSF103378">
    <property type="entry name" value="2-methylcitrate dehydratase PrpD"/>
    <property type="match status" value="1"/>
</dbReference>
<accession>A0A0K9GP79</accession>
<dbReference type="OrthoDB" id="9795089at2"/>
<gene>
    <name evidence="4" type="ORF">AC625_02140</name>
</gene>
<proteinExistence type="inferred from homology"/>
<dbReference type="Gene3D" id="1.10.4100.10">
    <property type="entry name" value="2-methylcitrate dehydratase PrpD"/>
    <property type="match status" value="1"/>
</dbReference>
<evidence type="ECO:0000256" key="1">
    <source>
        <dbReference type="ARBA" id="ARBA00006174"/>
    </source>
</evidence>
<dbReference type="PANTHER" id="PTHR16943">
    <property type="entry name" value="2-METHYLCITRATE DEHYDRATASE-RELATED"/>
    <property type="match status" value="1"/>
</dbReference>
<comment type="similarity">
    <text evidence="1">Belongs to the PrpD family.</text>
</comment>
<dbReference type="Proteomes" id="UP000037146">
    <property type="component" value="Unassembled WGS sequence"/>
</dbReference>
<dbReference type="PATRIC" id="fig|1679170.3.peg.418"/>
<dbReference type="Gene3D" id="3.30.1330.120">
    <property type="entry name" value="2-methylcitrate dehydratase PrpD"/>
    <property type="match status" value="1"/>
</dbReference>
<dbReference type="STRING" id="1679170.AC625_02140"/>
<protein>
    <recommendedName>
        <fullName evidence="6">2-methylcitrate dehydratase</fullName>
    </recommendedName>
</protein>
<dbReference type="InterPro" id="IPR036148">
    <property type="entry name" value="MmgE/PrpD_sf"/>
</dbReference>
<sequence>MKTERLAEAIYHSNPLVNTEVKEAAIAGIIDFIAASYQAKNEKEPALIVEMILEEGGNGKSWLIGKSIQVTRAQAALFNGLQAHLLDYDDVHSDVRGHPSAVILAALFAAGDPDTSGERFLAAYVVGVEIMARFGEAMNPYHYTKGWHNTATLGVIAAAGAIAYLREYSPRLIAETMSLAATQACGLRIQFGTVVKPLHVGIAAQNAVKSADWIRAGLHSNPDFLNEKLGFFEVYTENIVYDVAVNWGDSWRIVKPGLWFKQYPFCSAAAHGADAAVFLHEKYKLSEEAIQAINIRFPPNGDAALIYKNPATGEEGRFSIEYIVWLALTGKPLTFSFFESKPIPSVWRESVQKITRENDASIKPSEAAIPAGRFTIVDVTTNSGEVLSKRIDTPKGSPRNPLNKAELREKLLRAVGDEAKAEMLIAATHNLYRTTLGVFQEIEQNI</sequence>
<reference evidence="5" key="1">
    <citation type="submission" date="2015-07" db="EMBL/GenBank/DDBJ databases">
        <title>Genome sequencing project for genomic taxonomy and phylogenomics of Bacillus-like bacteria.</title>
        <authorList>
            <person name="Liu B."/>
            <person name="Wang J."/>
            <person name="Zhu Y."/>
            <person name="Liu G."/>
            <person name="Chen Q."/>
            <person name="Chen Z."/>
            <person name="Lan J."/>
            <person name="Che J."/>
            <person name="Ge C."/>
            <person name="Shi H."/>
            <person name="Pan Z."/>
            <person name="Liu X."/>
        </authorList>
    </citation>
    <scope>NUCLEOTIDE SEQUENCE [LARGE SCALE GENOMIC DNA]</scope>
    <source>
        <strain evidence="5">FJAT-27997</strain>
    </source>
</reference>
<evidence type="ECO:0000259" key="2">
    <source>
        <dbReference type="Pfam" id="PF03972"/>
    </source>
</evidence>
<evidence type="ECO:0000313" key="5">
    <source>
        <dbReference type="Proteomes" id="UP000037146"/>
    </source>
</evidence>
<dbReference type="GO" id="GO:0016829">
    <property type="term" value="F:lyase activity"/>
    <property type="evidence" value="ECO:0007669"/>
    <property type="project" value="InterPro"/>
</dbReference>
<dbReference type="InterPro" id="IPR045337">
    <property type="entry name" value="MmgE_PrpD_C"/>
</dbReference>
<dbReference type="InterPro" id="IPR045336">
    <property type="entry name" value="MmgE_PrpD_N"/>
</dbReference>
<dbReference type="InterPro" id="IPR005656">
    <property type="entry name" value="MmgE_PrpD"/>
</dbReference>
<dbReference type="InterPro" id="IPR042183">
    <property type="entry name" value="MmgE/PrpD_sf_1"/>
</dbReference>
<dbReference type="PANTHER" id="PTHR16943:SF8">
    <property type="entry name" value="2-METHYLCITRATE DEHYDRATASE"/>
    <property type="match status" value="1"/>
</dbReference>
<dbReference type="AlphaFoldDB" id="A0A0K9GP79"/>
<dbReference type="InterPro" id="IPR042188">
    <property type="entry name" value="MmgE/PrpD_sf_2"/>
</dbReference>
<feature type="domain" description="MmgE/PrpD N-terminal" evidence="2">
    <location>
        <begin position="18"/>
        <end position="238"/>
    </location>
</feature>
<evidence type="ECO:0008006" key="6">
    <source>
        <dbReference type="Google" id="ProtNLM"/>
    </source>
</evidence>
<feature type="domain" description="MmgE/PrpD C-terminal" evidence="3">
    <location>
        <begin position="263"/>
        <end position="424"/>
    </location>
</feature>